<dbReference type="EMBL" id="CAAALY010102390">
    <property type="protein sequence ID" value="VEL29352.1"/>
    <property type="molecule type" value="Genomic_DNA"/>
</dbReference>
<dbReference type="AlphaFoldDB" id="A0A3S5BLP1"/>
<dbReference type="PROSITE" id="PS50271">
    <property type="entry name" value="ZF_UBP"/>
    <property type="match status" value="1"/>
</dbReference>
<dbReference type="InterPro" id="IPR038765">
    <property type="entry name" value="Papain-like_cys_pep_sf"/>
</dbReference>
<comment type="catalytic activity">
    <reaction evidence="1">
        <text>Thiol-dependent hydrolysis of ester, thioester, amide, peptide and isopeptide bonds formed by the C-terminal Gly of ubiquitin (a 76-residue protein attached to proteins as an intracellular targeting signal).</text>
        <dbReference type="EC" id="3.4.19.12"/>
    </reaction>
</comment>
<keyword evidence="3" id="KW-0479">Metal-binding</keyword>
<evidence type="ECO:0000256" key="5">
    <source>
        <dbReference type="ARBA" id="ARBA00022833"/>
    </source>
</evidence>
<keyword evidence="4 6" id="KW-0863">Zinc-finger</keyword>
<reference evidence="9" key="1">
    <citation type="submission" date="2018-11" db="EMBL/GenBank/DDBJ databases">
        <authorList>
            <consortium name="Pathogen Informatics"/>
        </authorList>
    </citation>
    <scope>NUCLEOTIDE SEQUENCE</scope>
</reference>
<dbReference type="Pfam" id="PF02148">
    <property type="entry name" value="zf-UBP"/>
    <property type="match status" value="1"/>
</dbReference>
<dbReference type="InterPro" id="IPR028889">
    <property type="entry name" value="USP"/>
</dbReference>
<dbReference type="OrthoDB" id="6268652at2759"/>
<evidence type="ECO:0000256" key="1">
    <source>
        <dbReference type="ARBA" id="ARBA00000707"/>
    </source>
</evidence>
<dbReference type="GO" id="GO:0004843">
    <property type="term" value="F:cysteine-type deubiquitinase activity"/>
    <property type="evidence" value="ECO:0007669"/>
    <property type="project" value="UniProtKB-EC"/>
</dbReference>
<feature type="domain" description="UBP-type" evidence="8">
    <location>
        <begin position="1"/>
        <end position="77"/>
    </location>
</feature>
<evidence type="ECO:0000313" key="9">
    <source>
        <dbReference type="EMBL" id="VEL29352.1"/>
    </source>
</evidence>
<proteinExistence type="predicted"/>
<dbReference type="GO" id="GO:0008270">
    <property type="term" value="F:zinc ion binding"/>
    <property type="evidence" value="ECO:0007669"/>
    <property type="project" value="UniProtKB-KW"/>
</dbReference>
<evidence type="ECO:0000256" key="6">
    <source>
        <dbReference type="PROSITE-ProRule" id="PRU00502"/>
    </source>
</evidence>
<dbReference type="PANTHER" id="PTHR21646">
    <property type="entry name" value="UBIQUITIN CARBOXYL-TERMINAL HYDROLASE"/>
    <property type="match status" value="1"/>
</dbReference>
<evidence type="ECO:0000259" key="8">
    <source>
        <dbReference type="PROSITE" id="PS50271"/>
    </source>
</evidence>
<keyword evidence="10" id="KW-1185">Reference proteome</keyword>
<evidence type="ECO:0000313" key="10">
    <source>
        <dbReference type="Proteomes" id="UP000784294"/>
    </source>
</evidence>
<dbReference type="SUPFAM" id="SSF54001">
    <property type="entry name" value="Cysteine proteinases"/>
    <property type="match status" value="1"/>
</dbReference>
<dbReference type="Gene3D" id="3.30.40.10">
    <property type="entry name" value="Zinc/RING finger domain, C3HC4 (zinc finger)"/>
    <property type="match status" value="1"/>
</dbReference>
<dbReference type="EC" id="3.4.19.12" evidence="2"/>
<comment type="caution">
    <text evidence="9">The sequence shown here is derived from an EMBL/GenBank/DDBJ whole genome shotgun (WGS) entry which is preliminary data.</text>
</comment>
<evidence type="ECO:0000256" key="3">
    <source>
        <dbReference type="ARBA" id="ARBA00022723"/>
    </source>
</evidence>
<dbReference type="PROSITE" id="PS50235">
    <property type="entry name" value="USP_3"/>
    <property type="match status" value="1"/>
</dbReference>
<keyword evidence="5" id="KW-0862">Zinc</keyword>
<dbReference type="InterPro" id="IPR001607">
    <property type="entry name" value="Znf_UBP"/>
</dbReference>
<sequence length="173" mass="19867">MDGIFGPCSYLDIIFSLALHQGRGTNTHAHTHSVNEGHHVFLNLETRRFYCLPDNYEIMDGSLEDITYLLNPTFSKKQICELDSCCKMVRAINGLTYYPGLVGLNNIKANDYCNVVLQLLSHISPLRDFFLCEANYSGLLELRPGGDPMRLLMQRFGELMRKLWNPRHFKTHV</sequence>
<name>A0A3S5BLP1_9PLAT</name>
<dbReference type="PANTHER" id="PTHR21646:SF16">
    <property type="entry name" value="U4_U6.U5 TRI-SNRNP-ASSOCIATED PROTEIN 2"/>
    <property type="match status" value="1"/>
</dbReference>
<dbReference type="SUPFAM" id="SSF57850">
    <property type="entry name" value="RING/U-box"/>
    <property type="match status" value="1"/>
</dbReference>
<dbReference type="Gene3D" id="3.90.70.10">
    <property type="entry name" value="Cysteine proteinases"/>
    <property type="match status" value="1"/>
</dbReference>
<dbReference type="InterPro" id="IPR001394">
    <property type="entry name" value="Peptidase_C19_UCH"/>
</dbReference>
<organism evidence="9 10">
    <name type="scientific">Protopolystoma xenopodis</name>
    <dbReference type="NCBI Taxonomy" id="117903"/>
    <lineage>
        <taxon>Eukaryota</taxon>
        <taxon>Metazoa</taxon>
        <taxon>Spiralia</taxon>
        <taxon>Lophotrochozoa</taxon>
        <taxon>Platyhelminthes</taxon>
        <taxon>Monogenea</taxon>
        <taxon>Polyopisthocotylea</taxon>
        <taxon>Polystomatidea</taxon>
        <taxon>Polystomatidae</taxon>
        <taxon>Protopolystoma</taxon>
    </lineage>
</organism>
<evidence type="ECO:0000256" key="2">
    <source>
        <dbReference type="ARBA" id="ARBA00012759"/>
    </source>
</evidence>
<accession>A0A3S5BLP1</accession>
<gene>
    <name evidence="9" type="ORF">PXEA_LOCUS22792</name>
</gene>
<dbReference type="InterPro" id="IPR013083">
    <property type="entry name" value="Znf_RING/FYVE/PHD"/>
</dbReference>
<feature type="domain" description="USP" evidence="7">
    <location>
        <begin position="102"/>
        <end position="173"/>
    </location>
</feature>
<evidence type="ECO:0000256" key="4">
    <source>
        <dbReference type="ARBA" id="ARBA00022771"/>
    </source>
</evidence>
<protein>
    <recommendedName>
        <fullName evidence="2">ubiquitinyl hydrolase 1</fullName>
        <ecNumber evidence="2">3.4.19.12</ecNumber>
    </recommendedName>
</protein>
<dbReference type="Pfam" id="PF00443">
    <property type="entry name" value="UCH"/>
    <property type="match status" value="1"/>
</dbReference>
<dbReference type="Proteomes" id="UP000784294">
    <property type="component" value="Unassembled WGS sequence"/>
</dbReference>
<dbReference type="GO" id="GO:0016579">
    <property type="term" value="P:protein deubiquitination"/>
    <property type="evidence" value="ECO:0007669"/>
    <property type="project" value="InterPro"/>
</dbReference>
<dbReference type="InterPro" id="IPR050185">
    <property type="entry name" value="Ub_carboxyl-term_hydrolase"/>
</dbReference>
<feature type="non-terminal residue" evidence="9">
    <location>
        <position position="1"/>
    </location>
</feature>
<evidence type="ECO:0000259" key="7">
    <source>
        <dbReference type="PROSITE" id="PS50235"/>
    </source>
</evidence>